<comment type="caution">
    <text evidence="1">The sequence shown here is derived from an EMBL/GenBank/DDBJ whole genome shotgun (WGS) entry which is preliminary data.</text>
</comment>
<dbReference type="EMBL" id="JAAIUW010000008">
    <property type="protein sequence ID" value="KAF7819824.1"/>
    <property type="molecule type" value="Genomic_DNA"/>
</dbReference>
<sequence length="49" mass="5468">MVNGGVKEPTFREAPHVYEVVEFPFAIYEDGGDSKRAARKVRGNNSTLK</sequence>
<proteinExistence type="predicted"/>
<evidence type="ECO:0000313" key="2">
    <source>
        <dbReference type="Proteomes" id="UP000634136"/>
    </source>
</evidence>
<gene>
    <name evidence="1" type="ORF">G2W53_025279</name>
</gene>
<reference evidence="1" key="1">
    <citation type="submission" date="2020-09" db="EMBL/GenBank/DDBJ databases">
        <title>Genome-Enabled Discovery of Anthraquinone Biosynthesis in Senna tora.</title>
        <authorList>
            <person name="Kang S.-H."/>
            <person name="Pandey R.P."/>
            <person name="Lee C.-M."/>
            <person name="Sim J.-S."/>
            <person name="Jeong J.-T."/>
            <person name="Choi B.-S."/>
            <person name="Jung M."/>
            <person name="Ginzburg D."/>
            <person name="Zhao K."/>
            <person name="Won S.Y."/>
            <person name="Oh T.-J."/>
            <person name="Yu Y."/>
            <person name="Kim N.-H."/>
            <person name="Lee O.R."/>
            <person name="Lee T.-H."/>
            <person name="Bashyal P."/>
            <person name="Kim T.-S."/>
            <person name="Lee W.-H."/>
            <person name="Kawkins C."/>
            <person name="Kim C.-K."/>
            <person name="Kim J.S."/>
            <person name="Ahn B.O."/>
            <person name="Rhee S.Y."/>
            <person name="Sohng J.K."/>
        </authorList>
    </citation>
    <scope>NUCLEOTIDE SEQUENCE</scope>
    <source>
        <tissue evidence="1">Leaf</tissue>
    </source>
</reference>
<keyword evidence="2" id="KW-1185">Reference proteome</keyword>
<name>A0A834TLW0_9FABA</name>
<evidence type="ECO:0000313" key="1">
    <source>
        <dbReference type="EMBL" id="KAF7819824.1"/>
    </source>
</evidence>
<dbReference type="Proteomes" id="UP000634136">
    <property type="component" value="Unassembled WGS sequence"/>
</dbReference>
<accession>A0A834TLW0</accession>
<protein>
    <submittedName>
        <fullName evidence="1">Uncharacterized protein</fullName>
    </submittedName>
</protein>
<dbReference type="AlphaFoldDB" id="A0A834TLW0"/>
<organism evidence="1 2">
    <name type="scientific">Senna tora</name>
    <dbReference type="NCBI Taxonomy" id="362788"/>
    <lineage>
        <taxon>Eukaryota</taxon>
        <taxon>Viridiplantae</taxon>
        <taxon>Streptophyta</taxon>
        <taxon>Embryophyta</taxon>
        <taxon>Tracheophyta</taxon>
        <taxon>Spermatophyta</taxon>
        <taxon>Magnoliopsida</taxon>
        <taxon>eudicotyledons</taxon>
        <taxon>Gunneridae</taxon>
        <taxon>Pentapetalae</taxon>
        <taxon>rosids</taxon>
        <taxon>fabids</taxon>
        <taxon>Fabales</taxon>
        <taxon>Fabaceae</taxon>
        <taxon>Caesalpinioideae</taxon>
        <taxon>Cassia clade</taxon>
        <taxon>Senna</taxon>
    </lineage>
</organism>